<accession>C0PBB9</accession>
<evidence type="ECO:0000313" key="4">
    <source>
        <dbReference type="Proteomes" id="UP000007305"/>
    </source>
</evidence>
<gene>
    <name evidence="3" type="primary">LOC100382867</name>
</gene>
<feature type="chain" id="PRO_5043301195" description="Immunoglobulin V-set domain-containing protein" evidence="1">
    <location>
        <begin position="16"/>
        <end position="124"/>
    </location>
</feature>
<dbReference type="EMBL" id="BT065588">
    <property type="protein sequence ID" value="ACN31464.1"/>
    <property type="molecule type" value="mRNA"/>
</dbReference>
<protein>
    <recommendedName>
        <fullName evidence="5">Immunoglobulin V-set domain-containing protein</fullName>
    </recommendedName>
</protein>
<dbReference type="EnsemblPlants" id="Zm00001eb394630_T002">
    <property type="protein sequence ID" value="Zm00001eb394630_P002"/>
    <property type="gene ID" value="Zm00001eb394630"/>
</dbReference>
<evidence type="ECO:0008006" key="5">
    <source>
        <dbReference type="Google" id="ProtNLM"/>
    </source>
</evidence>
<dbReference type="GeneID" id="100382867"/>
<evidence type="ECO:0000313" key="2">
    <source>
        <dbReference type="EMBL" id="ACN31464.1"/>
    </source>
</evidence>
<feature type="signal peptide" evidence="1">
    <location>
        <begin position="1"/>
        <end position="15"/>
    </location>
</feature>
<keyword evidence="1" id="KW-0732">Signal</keyword>
<reference evidence="2" key="1">
    <citation type="journal article" date="2009" name="PLoS Genet.">
        <title>Sequencing, mapping, and analysis of 27,455 maize full-length cDNAs.</title>
        <authorList>
            <person name="Soderlund C."/>
            <person name="Descour A."/>
            <person name="Kudrna D."/>
            <person name="Bomhoff M."/>
            <person name="Boyd L."/>
            <person name="Currie J."/>
            <person name="Angelova A."/>
            <person name="Collura K."/>
            <person name="Wissotski M."/>
            <person name="Ashley E."/>
            <person name="Morrow D."/>
            <person name="Fernandes J."/>
            <person name="Walbot V."/>
            <person name="Yu Y."/>
        </authorList>
    </citation>
    <scope>NUCLEOTIDE SEQUENCE</scope>
    <source>
        <strain evidence="2">B73</strain>
    </source>
</reference>
<evidence type="ECO:0000313" key="3">
    <source>
        <dbReference type="EnsemblPlants" id="Zm00001eb394630_P002"/>
    </source>
</evidence>
<dbReference type="ExpressionAtlas" id="C0PBB9">
    <property type="expression patterns" value="baseline and differential"/>
</dbReference>
<dbReference type="KEGG" id="zma:100382867"/>
<sequence length="124" mass="14442">MLLLQGVILMSTVEGLVWIMQEAPQVPHQEDQANWLEGSYQKCSGGLLISLESGNSLTFQLDKRGYKSPEDYPGTWNLMSQEKNMWFKRSHTSRSSIRSRWRLPVDFMATRMILSSFYIYLLFL</sequence>
<dbReference type="Gramene" id="Zm00001eb394630_T002">
    <property type="protein sequence ID" value="Zm00001eb394630_P002"/>
    <property type="gene ID" value="Zm00001eb394630"/>
</dbReference>
<dbReference type="OrthoDB" id="1928130at2759"/>
<reference evidence="3" key="4">
    <citation type="submission" date="2021-05" db="UniProtKB">
        <authorList>
            <consortium name="EnsemblPlants"/>
        </authorList>
    </citation>
    <scope>IDENTIFICATION</scope>
    <source>
        <strain evidence="3">cv. B73</strain>
    </source>
</reference>
<evidence type="ECO:0000256" key="1">
    <source>
        <dbReference type="SAM" id="SignalP"/>
    </source>
</evidence>
<dbReference type="Proteomes" id="UP000007305">
    <property type="component" value="Chromosome 9"/>
</dbReference>
<organism evidence="2">
    <name type="scientific">Zea mays</name>
    <name type="common">Maize</name>
    <dbReference type="NCBI Taxonomy" id="4577"/>
    <lineage>
        <taxon>Eukaryota</taxon>
        <taxon>Viridiplantae</taxon>
        <taxon>Streptophyta</taxon>
        <taxon>Embryophyta</taxon>
        <taxon>Tracheophyta</taxon>
        <taxon>Spermatophyta</taxon>
        <taxon>Magnoliopsida</taxon>
        <taxon>Liliopsida</taxon>
        <taxon>Poales</taxon>
        <taxon>Poaceae</taxon>
        <taxon>PACMAD clade</taxon>
        <taxon>Panicoideae</taxon>
        <taxon>Andropogonodae</taxon>
        <taxon>Andropogoneae</taxon>
        <taxon>Tripsacinae</taxon>
        <taxon>Zea</taxon>
    </lineage>
</organism>
<name>C0PBB9_MAIZE</name>
<reference evidence="4" key="2">
    <citation type="journal article" date="2009" name="Science">
        <title>The B73 maize genome: complexity, diversity, and dynamics.</title>
        <authorList>
            <person name="Schnable P.S."/>
            <person name="Ware D."/>
            <person name="Fulton R.S."/>
            <person name="Stein J.C."/>
            <person name="Wei F."/>
            <person name="Pasternak S."/>
            <person name="Liang C."/>
            <person name="Zhang J."/>
            <person name="Fulton L."/>
            <person name="Graves T.A."/>
            <person name="Minx P."/>
            <person name="Reily A.D."/>
            <person name="Courtney L."/>
            <person name="Kruchowski S.S."/>
            <person name="Tomlinson C."/>
            <person name="Strong C."/>
            <person name="Delehaunty K."/>
            <person name="Fronick C."/>
            <person name="Courtney B."/>
            <person name="Rock S.M."/>
            <person name="Belter E."/>
            <person name="Du F."/>
            <person name="Kim K."/>
            <person name="Abbott R.M."/>
            <person name="Cotton M."/>
            <person name="Levy A."/>
            <person name="Marchetto P."/>
            <person name="Ochoa K."/>
            <person name="Jackson S.M."/>
            <person name="Gillam B."/>
            <person name="Chen W."/>
            <person name="Yan L."/>
            <person name="Higginbotham J."/>
            <person name="Cardenas M."/>
            <person name="Waligorski J."/>
            <person name="Applebaum E."/>
            <person name="Phelps L."/>
            <person name="Falcone J."/>
            <person name="Kanchi K."/>
            <person name="Thane T."/>
            <person name="Scimone A."/>
            <person name="Thane N."/>
            <person name="Henke J."/>
            <person name="Wang T."/>
            <person name="Ruppert J."/>
            <person name="Shah N."/>
            <person name="Rotter K."/>
            <person name="Hodges J."/>
            <person name="Ingenthron E."/>
            <person name="Cordes M."/>
            <person name="Kohlberg S."/>
            <person name="Sgro J."/>
            <person name="Delgado B."/>
            <person name="Mead K."/>
            <person name="Chinwalla A."/>
            <person name="Leonard S."/>
            <person name="Crouse K."/>
            <person name="Collura K."/>
            <person name="Kudrna D."/>
            <person name="Currie J."/>
            <person name="He R."/>
            <person name="Angelova A."/>
            <person name="Rajasekar S."/>
            <person name="Mueller T."/>
            <person name="Lomeli R."/>
            <person name="Scara G."/>
            <person name="Ko A."/>
            <person name="Delaney K."/>
            <person name="Wissotski M."/>
            <person name="Lopez G."/>
            <person name="Campos D."/>
            <person name="Braidotti M."/>
            <person name="Ashley E."/>
            <person name="Golser W."/>
            <person name="Kim H."/>
            <person name="Lee S."/>
            <person name="Lin J."/>
            <person name="Dujmic Z."/>
            <person name="Kim W."/>
            <person name="Talag J."/>
            <person name="Zuccolo A."/>
            <person name="Fan C."/>
            <person name="Sebastian A."/>
            <person name="Kramer M."/>
            <person name="Spiegel L."/>
            <person name="Nascimento L."/>
            <person name="Zutavern T."/>
            <person name="Miller B."/>
            <person name="Ambroise C."/>
            <person name="Muller S."/>
            <person name="Spooner W."/>
            <person name="Narechania A."/>
            <person name="Ren L."/>
            <person name="Wei S."/>
            <person name="Kumari S."/>
            <person name="Faga B."/>
            <person name="Levy M.J."/>
            <person name="McMahan L."/>
            <person name="Van Buren P."/>
            <person name="Vaughn M.W."/>
            <person name="Ying K."/>
            <person name="Yeh C.-T."/>
            <person name="Emrich S.J."/>
            <person name="Jia Y."/>
            <person name="Kalyanaraman A."/>
            <person name="Hsia A.-P."/>
            <person name="Barbazuk W.B."/>
            <person name="Baucom R.S."/>
            <person name="Brutnell T.P."/>
            <person name="Carpita N.C."/>
            <person name="Chaparro C."/>
            <person name="Chia J.-M."/>
            <person name="Deragon J.-M."/>
            <person name="Estill J.C."/>
            <person name="Fu Y."/>
            <person name="Jeddeloh J.A."/>
            <person name="Han Y."/>
            <person name="Lee H."/>
            <person name="Li P."/>
            <person name="Lisch D.R."/>
            <person name="Liu S."/>
            <person name="Liu Z."/>
            <person name="Nagel D.H."/>
            <person name="McCann M.C."/>
            <person name="SanMiguel P."/>
            <person name="Myers A.M."/>
            <person name="Nettleton D."/>
            <person name="Nguyen J."/>
            <person name="Penning B.W."/>
            <person name="Ponnala L."/>
            <person name="Schneider K.L."/>
            <person name="Schwartz D.C."/>
            <person name="Sharma A."/>
            <person name="Soderlund C."/>
            <person name="Springer N.M."/>
            <person name="Sun Q."/>
            <person name="Wang H."/>
            <person name="Waterman M."/>
            <person name="Westerman R."/>
            <person name="Wolfgruber T.K."/>
            <person name="Yang L."/>
            <person name="Yu Y."/>
            <person name="Zhang L."/>
            <person name="Zhou S."/>
            <person name="Zhu Q."/>
            <person name="Bennetzen J.L."/>
            <person name="Dawe R.K."/>
            <person name="Jiang J."/>
            <person name="Jiang N."/>
            <person name="Presting G.G."/>
            <person name="Wessler S.R."/>
            <person name="Aluru S."/>
            <person name="Martienssen R.A."/>
            <person name="Clifton S.W."/>
            <person name="McCombie W.R."/>
            <person name="Wing R.A."/>
            <person name="Wilson R.K."/>
        </authorList>
    </citation>
    <scope>NUCLEOTIDE SEQUENCE [LARGE SCALE GENOMIC DNA]</scope>
    <source>
        <strain evidence="4">cv. B73</strain>
    </source>
</reference>
<dbReference type="AlphaFoldDB" id="C0PBB9"/>
<reference evidence="3" key="3">
    <citation type="submission" date="2019-07" db="EMBL/GenBank/DDBJ databases">
        <authorList>
            <person name="Seetharam A."/>
            <person name="Woodhouse M."/>
            <person name="Cannon E."/>
        </authorList>
    </citation>
    <scope>NUCLEOTIDE SEQUENCE [LARGE SCALE GENOMIC DNA]</scope>
    <source>
        <strain evidence="3">cv. B73</strain>
    </source>
</reference>
<proteinExistence type="evidence at transcript level"/>
<dbReference type="RefSeq" id="NP_001169032.1">
    <property type="nucleotide sequence ID" value="NM_001175561.1"/>
</dbReference>
<keyword evidence="4" id="KW-1185">Reference proteome</keyword>